<evidence type="ECO:0000259" key="1">
    <source>
        <dbReference type="SMART" id="SM00256"/>
    </source>
</evidence>
<comment type="caution">
    <text evidence="2">The sequence shown here is derived from an EMBL/GenBank/DDBJ whole genome shotgun (WGS) entry which is preliminary data.</text>
</comment>
<dbReference type="SUPFAM" id="SSF81383">
    <property type="entry name" value="F-box domain"/>
    <property type="match status" value="1"/>
</dbReference>
<dbReference type="InterPro" id="IPR050796">
    <property type="entry name" value="SCF_F-box_component"/>
</dbReference>
<dbReference type="SMART" id="SM00256">
    <property type="entry name" value="FBOX"/>
    <property type="match status" value="1"/>
</dbReference>
<dbReference type="Pfam" id="PF00646">
    <property type="entry name" value="F-box"/>
    <property type="match status" value="1"/>
</dbReference>
<dbReference type="Proteomes" id="UP000235145">
    <property type="component" value="Unassembled WGS sequence"/>
</dbReference>
<organism evidence="2 3">
    <name type="scientific">Lactuca sativa</name>
    <name type="common">Garden lettuce</name>
    <dbReference type="NCBI Taxonomy" id="4236"/>
    <lineage>
        <taxon>Eukaryota</taxon>
        <taxon>Viridiplantae</taxon>
        <taxon>Streptophyta</taxon>
        <taxon>Embryophyta</taxon>
        <taxon>Tracheophyta</taxon>
        <taxon>Spermatophyta</taxon>
        <taxon>Magnoliopsida</taxon>
        <taxon>eudicotyledons</taxon>
        <taxon>Gunneridae</taxon>
        <taxon>Pentapetalae</taxon>
        <taxon>asterids</taxon>
        <taxon>campanulids</taxon>
        <taxon>Asterales</taxon>
        <taxon>Asteraceae</taxon>
        <taxon>Cichorioideae</taxon>
        <taxon>Cichorieae</taxon>
        <taxon>Lactucinae</taxon>
        <taxon>Lactuca</taxon>
    </lineage>
</organism>
<dbReference type="PANTHER" id="PTHR31672:SF6">
    <property type="entry name" value="F-BOX DOMAIN-CONTAINING PROTEIN"/>
    <property type="match status" value="1"/>
</dbReference>
<dbReference type="InterPro" id="IPR013187">
    <property type="entry name" value="F-box-assoc_dom_typ3"/>
</dbReference>
<dbReference type="AlphaFoldDB" id="A0A9R1X484"/>
<evidence type="ECO:0000313" key="3">
    <source>
        <dbReference type="Proteomes" id="UP000235145"/>
    </source>
</evidence>
<proteinExistence type="predicted"/>
<dbReference type="InterPro" id="IPR017451">
    <property type="entry name" value="F-box-assoc_interact_dom"/>
</dbReference>
<protein>
    <recommendedName>
        <fullName evidence="1">F-box domain-containing protein</fullName>
    </recommendedName>
</protein>
<feature type="domain" description="F-box" evidence="1">
    <location>
        <begin position="157"/>
        <end position="197"/>
    </location>
</feature>
<gene>
    <name evidence="2" type="ORF">LSAT_V11C700382910</name>
</gene>
<name>A0A9R1X484_LACSA</name>
<dbReference type="InterPro" id="IPR036047">
    <property type="entry name" value="F-box-like_dom_sf"/>
</dbReference>
<dbReference type="Pfam" id="PF08268">
    <property type="entry name" value="FBA_3"/>
    <property type="match status" value="1"/>
</dbReference>
<evidence type="ECO:0000313" key="2">
    <source>
        <dbReference type="EMBL" id="KAJ0197314.1"/>
    </source>
</evidence>
<accession>A0A9R1X484</accession>
<sequence>MRQRRWLDVVKDYDCEILYHPGKANVVVDALSRKVQGGHGSNKRYVFQDDCEIFYHHVLTGLFQVGLDAGRGPMVVGHGPSNVNMYVIRCLGKSLSFMLTVFNLCFRITPIKVSIDRSDSVKIFALLSSLSQFSLLTKAEFAVFSFLILLLEMSDYLCEDLIVEIFARLPPKSLLRFRSLSKSLYTCISTHGFIRMHTLRSPKKIHFIHLISDDKNEKQQEFFYTSHGEEEELALYLCPKRGYIDITTEVPFPSGPPIGSCNGTFCLWTKKGLILWNPSIRRKLIVPEFPQRSEPFSLRGIGFGFDPISDDYKVVQISYVKGNNSFVYAVKSGTWCEIASPKHQNQIQIFRYDSFFFNGVLHWVTYINQREKKNACISCILTFNLSTHVFDMIPVPMSIRNWTTSGLTTIQGSLALISCNGEISESWIRVWRDASWSVGFKLKIDQLFILGVLELHPQALLLNTFSHGLHVYNLKTGVSSRVGDFNAASSLRNFYQCVETLHLLDMGETIAETELQKNYERKK</sequence>
<reference evidence="2 3" key="1">
    <citation type="journal article" date="2017" name="Nat. Commun.">
        <title>Genome assembly with in vitro proximity ligation data and whole-genome triplication in lettuce.</title>
        <authorList>
            <person name="Reyes-Chin-Wo S."/>
            <person name="Wang Z."/>
            <person name="Yang X."/>
            <person name="Kozik A."/>
            <person name="Arikit S."/>
            <person name="Song C."/>
            <person name="Xia L."/>
            <person name="Froenicke L."/>
            <person name="Lavelle D.O."/>
            <person name="Truco M.J."/>
            <person name="Xia R."/>
            <person name="Zhu S."/>
            <person name="Xu C."/>
            <person name="Xu H."/>
            <person name="Xu X."/>
            <person name="Cox K."/>
            <person name="Korf I."/>
            <person name="Meyers B.C."/>
            <person name="Michelmore R.W."/>
        </authorList>
    </citation>
    <scope>NUCLEOTIDE SEQUENCE [LARGE SCALE GENOMIC DNA]</scope>
    <source>
        <strain evidence="3">cv. Salinas</strain>
        <tissue evidence="2">Seedlings</tissue>
    </source>
</reference>
<dbReference type="NCBIfam" id="TIGR01640">
    <property type="entry name" value="F_box_assoc_1"/>
    <property type="match status" value="1"/>
</dbReference>
<keyword evidence="3" id="KW-1185">Reference proteome</keyword>
<dbReference type="EMBL" id="NBSK02000007">
    <property type="protein sequence ID" value="KAJ0197314.1"/>
    <property type="molecule type" value="Genomic_DNA"/>
</dbReference>
<dbReference type="InterPro" id="IPR001810">
    <property type="entry name" value="F-box_dom"/>
</dbReference>
<dbReference type="PANTHER" id="PTHR31672">
    <property type="entry name" value="BNACNNG10540D PROTEIN"/>
    <property type="match status" value="1"/>
</dbReference>